<gene>
    <name evidence="9" type="ORF">GEV01_13370</name>
</gene>
<evidence type="ECO:0000256" key="7">
    <source>
        <dbReference type="SAM" id="SignalP"/>
    </source>
</evidence>
<evidence type="ECO:0000256" key="3">
    <source>
        <dbReference type="ARBA" id="ARBA00012027"/>
    </source>
</evidence>
<dbReference type="GO" id="GO:0016042">
    <property type="term" value="P:lipid catabolic process"/>
    <property type="evidence" value="ECO:0007669"/>
    <property type="project" value="UniProtKB-KW"/>
</dbReference>
<feature type="chain" id="PRO_5032778458" description="phospholipase D" evidence="7">
    <location>
        <begin position="27"/>
        <end position="178"/>
    </location>
</feature>
<evidence type="ECO:0000256" key="1">
    <source>
        <dbReference type="ARBA" id="ARBA00000798"/>
    </source>
</evidence>
<dbReference type="SUPFAM" id="SSF56024">
    <property type="entry name" value="Phospholipase D/nuclease"/>
    <property type="match status" value="1"/>
</dbReference>
<organism evidence="9 10">
    <name type="scientific">Rugamonas rivuli</name>
    <dbReference type="NCBI Taxonomy" id="2743358"/>
    <lineage>
        <taxon>Bacteria</taxon>
        <taxon>Pseudomonadati</taxon>
        <taxon>Pseudomonadota</taxon>
        <taxon>Betaproteobacteria</taxon>
        <taxon>Burkholderiales</taxon>
        <taxon>Oxalobacteraceae</taxon>
        <taxon>Telluria group</taxon>
        <taxon>Rugamonas</taxon>
    </lineage>
</organism>
<comment type="similarity">
    <text evidence="2">Belongs to the phospholipase D family.</text>
</comment>
<evidence type="ECO:0000256" key="2">
    <source>
        <dbReference type="ARBA" id="ARBA00008664"/>
    </source>
</evidence>
<dbReference type="Pfam" id="PF13091">
    <property type="entry name" value="PLDc_2"/>
    <property type="match status" value="1"/>
</dbReference>
<dbReference type="PANTHER" id="PTHR43856:SF1">
    <property type="entry name" value="MITOCHONDRIAL CARDIOLIPIN HYDROLASE"/>
    <property type="match status" value="1"/>
</dbReference>
<proteinExistence type="inferred from homology"/>
<keyword evidence="4" id="KW-0378">Hydrolase</keyword>
<name>A0A843SEL7_9BURK</name>
<dbReference type="Gene3D" id="3.30.870.10">
    <property type="entry name" value="Endonuclease Chain A"/>
    <property type="match status" value="1"/>
</dbReference>
<evidence type="ECO:0000256" key="6">
    <source>
        <dbReference type="ARBA" id="ARBA00023098"/>
    </source>
</evidence>
<dbReference type="GO" id="GO:0004630">
    <property type="term" value="F:phospholipase D activity"/>
    <property type="evidence" value="ECO:0007669"/>
    <property type="project" value="UniProtKB-EC"/>
</dbReference>
<evidence type="ECO:0000313" key="10">
    <source>
        <dbReference type="Proteomes" id="UP000444318"/>
    </source>
</evidence>
<feature type="domain" description="PLD phosphodiesterase" evidence="8">
    <location>
        <begin position="115"/>
        <end position="142"/>
    </location>
</feature>
<dbReference type="InterPro" id="IPR025202">
    <property type="entry name" value="PLD-like_dom"/>
</dbReference>
<dbReference type="Proteomes" id="UP000444318">
    <property type="component" value="Unassembled WGS sequence"/>
</dbReference>
<dbReference type="PANTHER" id="PTHR43856">
    <property type="entry name" value="CARDIOLIPIN HYDROLASE"/>
    <property type="match status" value="1"/>
</dbReference>
<dbReference type="EC" id="3.1.4.4" evidence="3"/>
<keyword evidence="7" id="KW-0732">Signal</keyword>
<dbReference type="CDD" id="cd09170">
    <property type="entry name" value="PLDc_Nuc"/>
    <property type="match status" value="1"/>
</dbReference>
<evidence type="ECO:0000313" key="9">
    <source>
        <dbReference type="EMBL" id="MQA20504.1"/>
    </source>
</evidence>
<dbReference type="GO" id="GO:0016891">
    <property type="term" value="F:RNA endonuclease activity producing 5'-phosphomonoesters, hydrolytic mechanism"/>
    <property type="evidence" value="ECO:0007669"/>
    <property type="project" value="TreeGrafter"/>
</dbReference>
<dbReference type="EMBL" id="WHUF01000003">
    <property type="protein sequence ID" value="MQA20504.1"/>
    <property type="molecule type" value="Genomic_DNA"/>
</dbReference>
<dbReference type="SMART" id="SM00155">
    <property type="entry name" value="PLDc"/>
    <property type="match status" value="1"/>
</dbReference>
<reference evidence="9 10" key="1">
    <citation type="submission" date="2019-10" db="EMBL/GenBank/DDBJ databases">
        <title>Two novel species isolated from a subtropical stream in China.</title>
        <authorList>
            <person name="Lu H."/>
        </authorList>
    </citation>
    <scope>NUCLEOTIDE SEQUENCE [LARGE SCALE GENOMIC DNA]</scope>
    <source>
        <strain evidence="9 10">FT103W</strain>
    </source>
</reference>
<comment type="catalytic activity">
    <reaction evidence="1">
        <text>a 1,2-diacyl-sn-glycero-3-phosphocholine + H2O = a 1,2-diacyl-sn-glycero-3-phosphate + choline + H(+)</text>
        <dbReference type="Rhea" id="RHEA:14445"/>
        <dbReference type="ChEBI" id="CHEBI:15354"/>
        <dbReference type="ChEBI" id="CHEBI:15377"/>
        <dbReference type="ChEBI" id="CHEBI:15378"/>
        <dbReference type="ChEBI" id="CHEBI:57643"/>
        <dbReference type="ChEBI" id="CHEBI:58608"/>
        <dbReference type="EC" id="3.1.4.4"/>
    </reaction>
</comment>
<evidence type="ECO:0000259" key="8">
    <source>
        <dbReference type="PROSITE" id="PS50035"/>
    </source>
</evidence>
<protein>
    <recommendedName>
        <fullName evidence="3">phospholipase D</fullName>
        <ecNumber evidence="3">3.1.4.4</ecNumber>
    </recommendedName>
</protein>
<dbReference type="GO" id="GO:0006793">
    <property type="term" value="P:phosphorus metabolic process"/>
    <property type="evidence" value="ECO:0007669"/>
    <property type="project" value="UniProtKB-ARBA"/>
</dbReference>
<dbReference type="InterPro" id="IPR001736">
    <property type="entry name" value="PLipase_D/transphosphatidylase"/>
</dbReference>
<evidence type="ECO:0000256" key="5">
    <source>
        <dbReference type="ARBA" id="ARBA00022963"/>
    </source>
</evidence>
<dbReference type="AlphaFoldDB" id="A0A843SEL7"/>
<evidence type="ECO:0000256" key="4">
    <source>
        <dbReference type="ARBA" id="ARBA00022801"/>
    </source>
</evidence>
<sequence>MSDRMRKSIAVLALVVAMAPAIEASAQTPAIENAFAPDAGGEALVLKVIDAATSKIRLAAYSFNSQHVVQALLNAKKRGVDIKVMVDARRNQRPASIAALRPLVNAGIPTRTVAVYAMHHDKYIVVDDRTVQNGSFNYSKDAATSNSENVLVVWDNPQLAKSFLDHWEDRWAKGVDYK</sequence>
<accession>A0A843SEL7</accession>
<dbReference type="InterPro" id="IPR051406">
    <property type="entry name" value="PLD_domain"/>
</dbReference>
<dbReference type="PROSITE" id="PS50035">
    <property type="entry name" value="PLD"/>
    <property type="match status" value="1"/>
</dbReference>
<keyword evidence="10" id="KW-1185">Reference proteome</keyword>
<comment type="caution">
    <text evidence="9">The sequence shown here is derived from an EMBL/GenBank/DDBJ whole genome shotgun (WGS) entry which is preliminary data.</text>
</comment>
<keyword evidence="5" id="KW-0442">Lipid degradation</keyword>
<feature type="signal peptide" evidence="7">
    <location>
        <begin position="1"/>
        <end position="26"/>
    </location>
</feature>
<keyword evidence="6" id="KW-0443">Lipid metabolism</keyword>